<gene>
    <name evidence="7" type="primary">TSPAN5</name>
    <name evidence="7" type="ORF">Tcan_08885</name>
</gene>
<evidence type="ECO:0000256" key="6">
    <source>
        <dbReference type="SAM" id="Phobius"/>
    </source>
</evidence>
<reference evidence="7 8" key="1">
    <citation type="submission" date="2014-11" db="EMBL/GenBank/DDBJ databases">
        <title>Genetic blueprint of the zoonotic pathogen Toxocara canis.</title>
        <authorList>
            <person name="Zhu X.-Q."/>
            <person name="Korhonen P.K."/>
            <person name="Cai H."/>
            <person name="Young N.D."/>
            <person name="Nejsum P."/>
            <person name="von Samson-Himmelstjerna G."/>
            <person name="Boag P.R."/>
            <person name="Tan P."/>
            <person name="Li Q."/>
            <person name="Min J."/>
            <person name="Yang Y."/>
            <person name="Wang X."/>
            <person name="Fang X."/>
            <person name="Hall R.S."/>
            <person name="Hofmann A."/>
            <person name="Sternberg P.W."/>
            <person name="Jex A.R."/>
            <person name="Gasser R.B."/>
        </authorList>
    </citation>
    <scope>NUCLEOTIDE SEQUENCE [LARGE SCALE GENOMIC DNA]</scope>
    <source>
        <strain evidence="7">PN_DK_2014</strain>
    </source>
</reference>
<proteinExistence type="predicted"/>
<dbReference type="Proteomes" id="UP000031036">
    <property type="component" value="Unassembled WGS sequence"/>
</dbReference>
<dbReference type="EMBL" id="JPKZ01000272">
    <property type="protein sequence ID" value="KHN88039.1"/>
    <property type="molecule type" value="Genomic_DNA"/>
</dbReference>
<name>A0A0B2W2Z4_TOXCA</name>
<dbReference type="STRING" id="6265.A0A0B2W2Z4"/>
<evidence type="ECO:0000256" key="2">
    <source>
        <dbReference type="ARBA" id="ARBA00022692"/>
    </source>
</evidence>
<dbReference type="OrthoDB" id="2014092at2759"/>
<feature type="region of interest" description="Disordered" evidence="5">
    <location>
        <begin position="1"/>
        <end position="23"/>
    </location>
</feature>
<dbReference type="Pfam" id="PF00335">
    <property type="entry name" value="Tetraspanin"/>
    <property type="match status" value="1"/>
</dbReference>
<evidence type="ECO:0000256" key="1">
    <source>
        <dbReference type="ARBA" id="ARBA00004141"/>
    </source>
</evidence>
<dbReference type="PANTHER" id="PTHR19282:SF431">
    <property type="entry name" value="TETRASPANIN 26A, ISOFORM B-RELATED"/>
    <property type="match status" value="1"/>
</dbReference>
<evidence type="ECO:0000313" key="8">
    <source>
        <dbReference type="Proteomes" id="UP000031036"/>
    </source>
</evidence>
<accession>A0A0B2W2Z4</accession>
<evidence type="ECO:0000256" key="3">
    <source>
        <dbReference type="ARBA" id="ARBA00022989"/>
    </source>
</evidence>
<dbReference type="InterPro" id="IPR018499">
    <property type="entry name" value="Tetraspanin/Peripherin"/>
</dbReference>
<feature type="transmembrane region" description="Helical" evidence="6">
    <location>
        <begin position="53"/>
        <end position="71"/>
    </location>
</feature>
<keyword evidence="8" id="KW-1185">Reference proteome</keyword>
<dbReference type="GO" id="GO:0005886">
    <property type="term" value="C:plasma membrane"/>
    <property type="evidence" value="ECO:0007669"/>
    <property type="project" value="TreeGrafter"/>
</dbReference>
<keyword evidence="4 6" id="KW-0472">Membrane</keyword>
<keyword evidence="2 6" id="KW-0812">Transmembrane</keyword>
<keyword evidence="3 6" id="KW-1133">Transmembrane helix</keyword>
<dbReference type="AlphaFoldDB" id="A0A0B2W2Z4"/>
<evidence type="ECO:0000256" key="5">
    <source>
        <dbReference type="SAM" id="MobiDB-lite"/>
    </source>
</evidence>
<dbReference type="PRINTS" id="PR00259">
    <property type="entry name" value="TMFOUR"/>
</dbReference>
<comment type="caution">
    <text evidence="7">The sequence shown here is derived from an EMBL/GenBank/DDBJ whole genome shotgun (WGS) entry which is preliminary data.</text>
</comment>
<comment type="subcellular location">
    <subcellularLocation>
        <location evidence="1">Membrane</location>
        <topology evidence="1">Multi-pass membrane protein</topology>
    </subcellularLocation>
</comment>
<sequence length="170" mass="19032">MAPVQRSTRGRAAPSQSRSHTSRRLHHQMVVQYDPGSSEISCCVKYTIFGFNVLFWIIGFALLAIGVWAHYEKNSAYSHLNKASKFYLDPAVFLIFAGGLIFLIGFSGCIGALRENTCFLALYSTIIGLLLLAEMALVVLIFASKDWITQEFFTRLDDTVSSHYAHDVRS</sequence>
<organism evidence="7 8">
    <name type="scientific">Toxocara canis</name>
    <name type="common">Canine roundworm</name>
    <dbReference type="NCBI Taxonomy" id="6265"/>
    <lineage>
        <taxon>Eukaryota</taxon>
        <taxon>Metazoa</taxon>
        <taxon>Ecdysozoa</taxon>
        <taxon>Nematoda</taxon>
        <taxon>Chromadorea</taxon>
        <taxon>Rhabditida</taxon>
        <taxon>Spirurina</taxon>
        <taxon>Ascaridomorpha</taxon>
        <taxon>Ascaridoidea</taxon>
        <taxon>Toxocaridae</taxon>
        <taxon>Toxocara</taxon>
    </lineage>
</organism>
<feature type="transmembrane region" description="Helical" evidence="6">
    <location>
        <begin position="91"/>
        <end position="113"/>
    </location>
</feature>
<dbReference type="PANTHER" id="PTHR19282">
    <property type="entry name" value="TETRASPANIN"/>
    <property type="match status" value="1"/>
</dbReference>
<evidence type="ECO:0000313" key="7">
    <source>
        <dbReference type="EMBL" id="KHN88039.1"/>
    </source>
</evidence>
<protein>
    <submittedName>
        <fullName evidence="7">Tetraspanin-5</fullName>
    </submittedName>
</protein>
<evidence type="ECO:0000256" key="4">
    <source>
        <dbReference type="ARBA" id="ARBA00023136"/>
    </source>
</evidence>
<feature type="transmembrane region" description="Helical" evidence="6">
    <location>
        <begin position="120"/>
        <end position="143"/>
    </location>
</feature>
<dbReference type="OMA" id="QRMNHCC"/>